<evidence type="ECO:0000259" key="9">
    <source>
        <dbReference type="PROSITE" id="PS50089"/>
    </source>
</evidence>
<dbReference type="EC" id="2.3.2.27" evidence="2"/>
<feature type="domain" description="RING-type" evidence="9">
    <location>
        <begin position="119"/>
        <end position="172"/>
    </location>
</feature>
<dbReference type="Gene3D" id="3.30.40.10">
    <property type="entry name" value="Zinc/RING finger domain, C3HC4 (zinc finger)"/>
    <property type="match status" value="1"/>
</dbReference>
<sequence length="265" mass="30037">MEFSMEYRNNHIDQQHGNPRHEQFPTRCHHYQKGFCSFGVQCRNPHIQPDVVNNTESEAEAAAATTVDSGSSRQAMSNTNSPTLSSSESGVKDIKDAETEAAGSSSQDVGIGEAATESCAICLDAIMERPNRREQIFGLLPNCNHCFCFRCIIKWRKRRVSSNVLRACPLCRQPSDYVYFSKTWFRTKETKDNFITKAKNRMLQTDCRYFRNGFSHCRLGNKCPYLHALANGTRLYPLRVPAPINGGGHIDLDMFLHIYTICENP</sequence>
<dbReference type="EMBL" id="OU892277">
    <property type="protein sequence ID" value="CAG9760416.1"/>
    <property type="molecule type" value="Genomic_DNA"/>
</dbReference>
<name>A0A9N9QDU3_9CUCU</name>
<evidence type="ECO:0000313" key="11">
    <source>
        <dbReference type="EMBL" id="CAG9760416.1"/>
    </source>
</evidence>
<feature type="region of interest" description="Disordered" evidence="8">
    <location>
        <begin position="1"/>
        <end position="22"/>
    </location>
</feature>
<dbReference type="PROSITE" id="PS50089">
    <property type="entry name" value="ZF_RING_2"/>
    <property type="match status" value="1"/>
</dbReference>
<dbReference type="Pfam" id="PF13639">
    <property type="entry name" value="zf-RING_2"/>
    <property type="match status" value="1"/>
</dbReference>
<dbReference type="InterPro" id="IPR000571">
    <property type="entry name" value="Znf_CCCH"/>
</dbReference>
<dbReference type="InterPro" id="IPR045072">
    <property type="entry name" value="MKRN-like"/>
</dbReference>
<keyword evidence="3" id="KW-0808">Transferase</keyword>
<evidence type="ECO:0000256" key="3">
    <source>
        <dbReference type="ARBA" id="ARBA00022679"/>
    </source>
</evidence>
<reference evidence="11" key="1">
    <citation type="submission" date="2022-01" db="EMBL/GenBank/DDBJ databases">
        <authorList>
            <person name="King R."/>
        </authorList>
    </citation>
    <scope>NUCLEOTIDE SEQUENCE</scope>
</reference>
<feature type="domain" description="C3H1-type" evidence="10">
    <location>
        <begin position="22"/>
        <end position="49"/>
    </location>
</feature>
<gene>
    <name evidence="11" type="ORF">CEUTPL_LOCUS1148</name>
</gene>
<dbReference type="GO" id="GO:0000209">
    <property type="term" value="P:protein polyubiquitination"/>
    <property type="evidence" value="ECO:0007669"/>
    <property type="project" value="InterPro"/>
</dbReference>
<keyword evidence="5 7" id="KW-0863">Zinc-finger</keyword>
<feature type="domain" description="C3H1-type" evidence="10">
    <location>
        <begin position="201"/>
        <end position="230"/>
    </location>
</feature>
<evidence type="ECO:0000256" key="8">
    <source>
        <dbReference type="SAM" id="MobiDB-lite"/>
    </source>
</evidence>
<dbReference type="AlphaFoldDB" id="A0A9N9QDU3"/>
<feature type="zinc finger region" description="C3H1-type" evidence="7">
    <location>
        <begin position="22"/>
        <end position="49"/>
    </location>
</feature>
<dbReference type="SMART" id="SM00356">
    <property type="entry name" value="ZnF_C3H1"/>
    <property type="match status" value="2"/>
</dbReference>
<evidence type="ECO:0000313" key="12">
    <source>
        <dbReference type="Proteomes" id="UP001152799"/>
    </source>
</evidence>
<dbReference type="PANTHER" id="PTHR11224">
    <property type="entry name" value="MAKORIN-RELATED"/>
    <property type="match status" value="1"/>
</dbReference>
<comment type="catalytic activity">
    <reaction evidence="1">
        <text>S-ubiquitinyl-[E2 ubiquitin-conjugating enzyme]-L-cysteine + [acceptor protein]-L-lysine = [E2 ubiquitin-conjugating enzyme]-L-cysteine + N(6)-ubiquitinyl-[acceptor protein]-L-lysine.</text>
        <dbReference type="EC" id="2.3.2.27"/>
    </reaction>
</comment>
<keyword evidence="12" id="KW-1185">Reference proteome</keyword>
<protein>
    <recommendedName>
        <fullName evidence="2">RING-type E3 ubiquitin transferase</fullName>
        <ecNumber evidence="2">2.3.2.27</ecNumber>
    </recommendedName>
</protein>
<dbReference type="GO" id="GO:0061630">
    <property type="term" value="F:ubiquitin protein ligase activity"/>
    <property type="evidence" value="ECO:0007669"/>
    <property type="project" value="UniProtKB-EC"/>
</dbReference>
<evidence type="ECO:0000256" key="1">
    <source>
        <dbReference type="ARBA" id="ARBA00000900"/>
    </source>
</evidence>
<feature type="compositionally biased region" description="Polar residues" evidence="8">
    <location>
        <begin position="67"/>
        <end position="89"/>
    </location>
</feature>
<proteinExistence type="predicted"/>
<evidence type="ECO:0000256" key="2">
    <source>
        <dbReference type="ARBA" id="ARBA00012483"/>
    </source>
</evidence>
<dbReference type="SUPFAM" id="SSF57850">
    <property type="entry name" value="RING/U-box"/>
    <property type="match status" value="1"/>
</dbReference>
<feature type="zinc finger region" description="C3H1-type" evidence="7">
    <location>
        <begin position="201"/>
        <end position="230"/>
    </location>
</feature>
<dbReference type="PROSITE" id="PS50103">
    <property type="entry name" value="ZF_C3H1"/>
    <property type="match status" value="2"/>
</dbReference>
<accession>A0A9N9QDU3</accession>
<dbReference type="PANTHER" id="PTHR11224:SF10">
    <property type="entry name" value="IP09428P-RELATED"/>
    <property type="match status" value="1"/>
</dbReference>
<keyword evidence="4 7" id="KW-0479">Metal-binding</keyword>
<keyword evidence="6 7" id="KW-0862">Zinc</keyword>
<feature type="region of interest" description="Disordered" evidence="8">
    <location>
        <begin position="57"/>
        <end position="109"/>
    </location>
</feature>
<dbReference type="InterPro" id="IPR001841">
    <property type="entry name" value="Znf_RING"/>
</dbReference>
<evidence type="ECO:0000256" key="6">
    <source>
        <dbReference type="ARBA" id="ARBA00022833"/>
    </source>
</evidence>
<dbReference type="OrthoDB" id="411372at2759"/>
<evidence type="ECO:0000256" key="5">
    <source>
        <dbReference type="ARBA" id="ARBA00022771"/>
    </source>
</evidence>
<organism evidence="11 12">
    <name type="scientific">Ceutorhynchus assimilis</name>
    <name type="common">cabbage seed weevil</name>
    <dbReference type="NCBI Taxonomy" id="467358"/>
    <lineage>
        <taxon>Eukaryota</taxon>
        <taxon>Metazoa</taxon>
        <taxon>Ecdysozoa</taxon>
        <taxon>Arthropoda</taxon>
        <taxon>Hexapoda</taxon>
        <taxon>Insecta</taxon>
        <taxon>Pterygota</taxon>
        <taxon>Neoptera</taxon>
        <taxon>Endopterygota</taxon>
        <taxon>Coleoptera</taxon>
        <taxon>Polyphaga</taxon>
        <taxon>Cucujiformia</taxon>
        <taxon>Curculionidae</taxon>
        <taxon>Ceutorhynchinae</taxon>
        <taxon>Ceutorhynchus</taxon>
    </lineage>
</organism>
<dbReference type="InterPro" id="IPR013083">
    <property type="entry name" value="Znf_RING/FYVE/PHD"/>
</dbReference>
<feature type="compositionally biased region" description="Basic and acidic residues" evidence="8">
    <location>
        <begin position="8"/>
        <end position="22"/>
    </location>
</feature>
<dbReference type="GO" id="GO:0008270">
    <property type="term" value="F:zinc ion binding"/>
    <property type="evidence" value="ECO:0007669"/>
    <property type="project" value="UniProtKB-KW"/>
</dbReference>
<dbReference type="PROSITE" id="PS00518">
    <property type="entry name" value="ZF_RING_1"/>
    <property type="match status" value="1"/>
</dbReference>
<dbReference type="Proteomes" id="UP001152799">
    <property type="component" value="Chromosome 1"/>
</dbReference>
<dbReference type="SMART" id="SM00184">
    <property type="entry name" value="RING"/>
    <property type="match status" value="1"/>
</dbReference>
<evidence type="ECO:0000259" key="10">
    <source>
        <dbReference type="PROSITE" id="PS50103"/>
    </source>
</evidence>
<dbReference type="InterPro" id="IPR017907">
    <property type="entry name" value="Znf_RING_CS"/>
</dbReference>
<evidence type="ECO:0000256" key="7">
    <source>
        <dbReference type="PROSITE-ProRule" id="PRU00723"/>
    </source>
</evidence>
<evidence type="ECO:0000256" key="4">
    <source>
        <dbReference type="ARBA" id="ARBA00022723"/>
    </source>
</evidence>